<dbReference type="EMBL" id="JAUKTV010000007">
    <property type="protein sequence ID" value="KAK0735803.1"/>
    <property type="molecule type" value="Genomic_DNA"/>
</dbReference>
<reference evidence="1" key="1">
    <citation type="submission" date="2023-06" db="EMBL/GenBank/DDBJ databases">
        <title>Genome-scale phylogeny and comparative genomics of the fungal order Sordariales.</title>
        <authorList>
            <consortium name="Lawrence Berkeley National Laboratory"/>
            <person name="Hensen N."/>
            <person name="Bonometti L."/>
            <person name="Westerberg I."/>
            <person name="Brannstrom I.O."/>
            <person name="Guillou S."/>
            <person name="Cros-Aarteil S."/>
            <person name="Calhoun S."/>
            <person name="Haridas S."/>
            <person name="Kuo A."/>
            <person name="Mondo S."/>
            <person name="Pangilinan J."/>
            <person name="Riley R."/>
            <person name="Labutti K."/>
            <person name="Andreopoulos B."/>
            <person name="Lipzen A."/>
            <person name="Chen C."/>
            <person name="Yanf M."/>
            <person name="Daum C."/>
            <person name="Ng V."/>
            <person name="Clum A."/>
            <person name="Steindorff A."/>
            <person name="Ohm R."/>
            <person name="Martin F."/>
            <person name="Silar P."/>
            <person name="Natvig D."/>
            <person name="Lalanne C."/>
            <person name="Gautier V."/>
            <person name="Ament-Velasquez S.L."/>
            <person name="Kruys A."/>
            <person name="Hutchinson M.I."/>
            <person name="Powell A.J."/>
            <person name="Barry K."/>
            <person name="Miller A.N."/>
            <person name="Grigoriev I.V."/>
            <person name="Debuchy R."/>
            <person name="Gladieux P."/>
            <person name="Thoren M.H."/>
            <person name="Johannesson H."/>
        </authorList>
    </citation>
    <scope>NUCLEOTIDE SEQUENCE</scope>
    <source>
        <strain evidence="1">CBS 540.89</strain>
    </source>
</reference>
<gene>
    <name evidence="1" type="ORF">B0T21DRAFT_349251</name>
</gene>
<evidence type="ECO:0000313" key="1">
    <source>
        <dbReference type="EMBL" id="KAK0735803.1"/>
    </source>
</evidence>
<name>A0AA40BKI9_9PEZI</name>
<protein>
    <submittedName>
        <fullName evidence="1">Uncharacterized protein</fullName>
    </submittedName>
</protein>
<keyword evidence="2" id="KW-1185">Reference proteome</keyword>
<accession>A0AA40BKI9</accession>
<organism evidence="1 2">
    <name type="scientific">Apiosordaria backusii</name>
    <dbReference type="NCBI Taxonomy" id="314023"/>
    <lineage>
        <taxon>Eukaryota</taxon>
        <taxon>Fungi</taxon>
        <taxon>Dikarya</taxon>
        <taxon>Ascomycota</taxon>
        <taxon>Pezizomycotina</taxon>
        <taxon>Sordariomycetes</taxon>
        <taxon>Sordariomycetidae</taxon>
        <taxon>Sordariales</taxon>
        <taxon>Lasiosphaeriaceae</taxon>
        <taxon>Apiosordaria</taxon>
    </lineage>
</organism>
<proteinExistence type="predicted"/>
<dbReference type="Proteomes" id="UP001172159">
    <property type="component" value="Unassembled WGS sequence"/>
</dbReference>
<sequence length="258" mass="27898">MCTILYLGTTSKATTGREPVALDFASIQWVLVFQYRVRIPVLGPPDTTTALYRGPGAPQKKGKLGVISSRWSGNAISFSNVRCPEEFPCPALGMGGGVSAAHAALSAMPVPLNPLKSEPLHCTVIHRSSSPVLSRLISPTACITARTHLPSCLKLPSAVVYTQQARIKIRKIVLCAPRFQTDGTEGLRAVWYFVFRGLLRRREQEQDMVMSSNVSIGKKKICLVCVSGLEVSESQAEEQAERVGGAWGSSAMSSRPDL</sequence>
<comment type="caution">
    <text evidence="1">The sequence shown here is derived from an EMBL/GenBank/DDBJ whole genome shotgun (WGS) entry which is preliminary data.</text>
</comment>
<evidence type="ECO:0000313" key="2">
    <source>
        <dbReference type="Proteomes" id="UP001172159"/>
    </source>
</evidence>
<dbReference type="AlphaFoldDB" id="A0AA40BKI9"/>